<dbReference type="EMBL" id="KZ824854">
    <property type="protein sequence ID" value="RAH76932.1"/>
    <property type="molecule type" value="Genomic_DNA"/>
</dbReference>
<dbReference type="Proteomes" id="UP000249497">
    <property type="component" value="Unassembled WGS sequence"/>
</dbReference>
<dbReference type="GeneID" id="37177672"/>
<accession>A0A8T8WMR9</accession>
<organism evidence="1 2">
    <name type="scientific">Aspergillus japonicus CBS 114.51</name>
    <dbReference type="NCBI Taxonomy" id="1448312"/>
    <lineage>
        <taxon>Eukaryota</taxon>
        <taxon>Fungi</taxon>
        <taxon>Dikarya</taxon>
        <taxon>Ascomycota</taxon>
        <taxon>Pezizomycotina</taxon>
        <taxon>Eurotiomycetes</taxon>
        <taxon>Eurotiomycetidae</taxon>
        <taxon>Eurotiales</taxon>
        <taxon>Aspergillaceae</taxon>
        <taxon>Aspergillus</taxon>
        <taxon>Aspergillus subgen. Circumdati</taxon>
    </lineage>
</organism>
<dbReference type="OrthoDB" id="4831104at2759"/>
<protein>
    <recommendedName>
        <fullName evidence="3">Apple domain-containing protein</fullName>
    </recommendedName>
</protein>
<sequence length="218" mass="23396">MSAYDTKGQPAHSAADCARLCLQDTSCAASTWQSSRSRCYRTARPAAGSPDPVAEVNEDDGRGYVALQPLGEAANDHDRLDQVCQSRVDAALAPVQDRVRQCDSFIEGNYTLLDHTNKDINNIPIGQAETVIAGGAIWKTYYFQAGGGGASMDYTDQISTVPECLKWCVQRAADGCVRADLSPDAPQCRLYNGWNTATPGRGSQRAMGTHSSVFVAKA</sequence>
<gene>
    <name evidence="1" type="ORF">BO86DRAFT_404171</name>
</gene>
<dbReference type="RefSeq" id="XP_025522826.1">
    <property type="nucleotide sequence ID" value="XM_025673980.1"/>
</dbReference>
<keyword evidence="2" id="KW-1185">Reference proteome</keyword>
<reference evidence="1 2" key="1">
    <citation type="submission" date="2018-02" db="EMBL/GenBank/DDBJ databases">
        <title>The genomes of Aspergillus section Nigri reveals drivers in fungal speciation.</title>
        <authorList>
            <consortium name="DOE Joint Genome Institute"/>
            <person name="Vesth T.C."/>
            <person name="Nybo J."/>
            <person name="Theobald S."/>
            <person name="Brandl J."/>
            <person name="Frisvad J.C."/>
            <person name="Nielsen K.F."/>
            <person name="Lyhne E.K."/>
            <person name="Kogle M.E."/>
            <person name="Kuo A."/>
            <person name="Riley R."/>
            <person name="Clum A."/>
            <person name="Nolan M."/>
            <person name="Lipzen A."/>
            <person name="Salamov A."/>
            <person name="Henrissat B."/>
            <person name="Wiebenga A."/>
            <person name="De vries R.P."/>
            <person name="Grigoriev I.V."/>
            <person name="Mortensen U.H."/>
            <person name="Andersen M.R."/>
            <person name="Baker S.E."/>
        </authorList>
    </citation>
    <scope>NUCLEOTIDE SEQUENCE [LARGE SCALE GENOMIC DNA]</scope>
    <source>
        <strain evidence="1 2">CBS 114.51</strain>
    </source>
</reference>
<dbReference type="Gene3D" id="3.50.4.10">
    <property type="entry name" value="Hepatocyte Growth Factor"/>
    <property type="match status" value="1"/>
</dbReference>
<name>A0A8T8WMR9_ASPJA</name>
<evidence type="ECO:0000313" key="2">
    <source>
        <dbReference type="Proteomes" id="UP000249497"/>
    </source>
</evidence>
<evidence type="ECO:0000313" key="1">
    <source>
        <dbReference type="EMBL" id="RAH76932.1"/>
    </source>
</evidence>
<evidence type="ECO:0008006" key="3">
    <source>
        <dbReference type="Google" id="ProtNLM"/>
    </source>
</evidence>
<proteinExistence type="predicted"/>
<dbReference type="AlphaFoldDB" id="A0A8T8WMR9"/>